<evidence type="ECO:0000313" key="3">
    <source>
        <dbReference type="Proteomes" id="UP001558652"/>
    </source>
</evidence>
<accession>A0ABD0YU34</accession>
<gene>
    <name evidence="2" type="ORF">AAG570_006441</name>
</gene>
<dbReference type="EMBL" id="JBFDAA010000002">
    <property type="protein sequence ID" value="KAL1139457.1"/>
    <property type="molecule type" value="Genomic_DNA"/>
</dbReference>
<protein>
    <recommendedName>
        <fullName evidence="4">MD-2-related lipid-recognition domain-containing protein</fullName>
    </recommendedName>
</protein>
<evidence type="ECO:0008006" key="4">
    <source>
        <dbReference type="Google" id="ProtNLM"/>
    </source>
</evidence>
<name>A0ABD0YU34_9HEMI</name>
<proteinExistence type="predicted"/>
<keyword evidence="3" id="KW-1185">Reference proteome</keyword>
<evidence type="ECO:0000256" key="1">
    <source>
        <dbReference type="ARBA" id="ARBA00022729"/>
    </source>
</evidence>
<dbReference type="Proteomes" id="UP001558652">
    <property type="component" value="Unassembled WGS sequence"/>
</dbReference>
<reference evidence="2 3" key="1">
    <citation type="submission" date="2024-07" db="EMBL/GenBank/DDBJ databases">
        <title>Chromosome-level genome assembly of the water stick insect Ranatra chinensis (Heteroptera: Nepidae).</title>
        <authorList>
            <person name="Liu X."/>
        </authorList>
    </citation>
    <scope>NUCLEOTIDE SEQUENCE [LARGE SCALE GENOMIC DNA]</scope>
    <source>
        <strain evidence="2">Cailab_2021Rc</strain>
        <tissue evidence="2">Muscle</tissue>
    </source>
</reference>
<keyword evidence="1" id="KW-0732">Signal</keyword>
<dbReference type="InterPro" id="IPR036846">
    <property type="entry name" value="GM2-AP_sf"/>
</dbReference>
<dbReference type="Gene3D" id="2.70.220.10">
    <property type="entry name" value="Ganglioside GM2 activator"/>
    <property type="match status" value="1"/>
</dbReference>
<dbReference type="InterPro" id="IPR010512">
    <property type="entry name" value="DUF1091"/>
</dbReference>
<dbReference type="PANTHER" id="PTHR21112:SF0">
    <property type="entry name" value="CHEMOSENSORY PROTEIN A 29A-RELATED"/>
    <property type="match status" value="1"/>
</dbReference>
<comment type="caution">
    <text evidence="2">The sequence shown here is derived from an EMBL/GenBank/DDBJ whole genome shotgun (WGS) entry which is preliminary data.</text>
</comment>
<dbReference type="PANTHER" id="PTHR21112">
    <property type="entry name" value="CHEMOSENSORY PROTEIN A 29A-RELATED"/>
    <property type="match status" value="1"/>
</dbReference>
<organism evidence="2 3">
    <name type="scientific">Ranatra chinensis</name>
    <dbReference type="NCBI Taxonomy" id="642074"/>
    <lineage>
        <taxon>Eukaryota</taxon>
        <taxon>Metazoa</taxon>
        <taxon>Ecdysozoa</taxon>
        <taxon>Arthropoda</taxon>
        <taxon>Hexapoda</taxon>
        <taxon>Insecta</taxon>
        <taxon>Pterygota</taxon>
        <taxon>Neoptera</taxon>
        <taxon>Paraneoptera</taxon>
        <taxon>Hemiptera</taxon>
        <taxon>Heteroptera</taxon>
        <taxon>Panheteroptera</taxon>
        <taxon>Nepomorpha</taxon>
        <taxon>Nepidae</taxon>
        <taxon>Ranatrinae</taxon>
        <taxon>Ranatra</taxon>
    </lineage>
</organism>
<evidence type="ECO:0000313" key="2">
    <source>
        <dbReference type="EMBL" id="KAL1139457.1"/>
    </source>
</evidence>
<dbReference type="AlphaFoldDB" id="A0ABD0YU34"/>
<sequence>MGNVACRCNIRASFNLIKSWLSFANSPCYIDHDDIPHSGANDQRNEQRFCSLGYYIYCEGSSKLLFYMFFKGPYNIILKSMDLCPDQGEGGLVVGTKVHKVSRTKYLYSSNITLPYDLDEQVKVEVNLAVKGNGGWKENFYQWSVTCQNVFYLFPKHMTNVLKNAKLPPKCPIPKGTHYIKDLIIELDLNLPMFPYGEYRATLNFYRIDKKFGCFRMYVDAHFECLGVTLDPTLHPSIGGD</sequence>
<dbReference type="Pfam" id="PF06477">
    <property type="entry name" value="DUF1091"/>
    <property type="match status" value="1"/>
</dbReference>